<name>A0A2U1B560_9BACT</name>
<evidence type="ECO:0000256" key="3">
    <source>
        <dbReference type="ARBA" id="ARBA00022801"/>
    </source>
</evidence>
<evidence type="ECO:0000259" key="6">
    <source>
        <dbReference type="Pfam" id="PF14464"/>
    </source>
</evidence>
<dbReference type="InterPro" id="IPR028090">
    <property type="entry name" value="JAB_dom_prok"/>
</dbReference>
<sequence length="161" mass="17388">MNPLFCSSDGKYCAHFLDEALAVIKDDISRYHPLETGGILIGRYDGNLRMATISIATAAPVDSKHGRTSFLRGTEGIFKALAAAKKKDPLLHYVGEWHSHPASSPQASAVDLKQMQDFALGRLHGACTPLLLIIGGSPLEGLHGEVYLHRAKKAHTVLSAF</sequence>
<evidence type="ECO:0000256" key="5">
    <source>
        <dbReference type="ARBA" id="ARBA00023049"/>
    </source>
</evidence>
<dbReference type="GO" id="GO:0008237">
    <property type="term" value="F:metallopeptidase activity"/>
    <property type="evidence" value="ECO:0007669"/>
    <property type="project" value="UniProtKB-KW"/>
</dbReference>
<dbReference type="OrthoDB" id="517279at2"/>
<dbReference type="Pfam" id="PF14464">
    <property type="entry name" value="Prok-JAB"/>
    <property type="match status" value="1"/>
</dbReference>
<evidence type="ECO:0000313" key="7">
    <source>
        <dbReference type="EMBL" id="PVY43657.1"/>
    </source>
</evidence>
<evidence type="ECO:0000256" key="2">
    <source>
        <dbReference type="ARBA" id="ARBA00022723"/>
    </source>
</evidence>
<dbReference type="EMBL" id="QEKI01000001">
    <property type="protein sequence ID" value="PVY43657.1"/>
    <property type="molecule type" value="Genomic_DNA"/>
</dbReference>
<keyword evidence="4" id="KW-0862">Zinc</keyword>
<dbReference type="GO" id="GO:0006508">
    <property type="term" value="P:proteolysis"/>
    <property type="evidence" value="ECO:0007669"/>
    <property type="project" value="UniProtKB-KW"/>
</dbReference>
<organism evidence="7 8">
    <name type="scientific">Pontibacter virosus</name>
    <dbReference type="NCBI Taxonomy" id="1765052"/>
    <lineage>
        <taxon>Bacteria</taxon>
        <taxon>Pseudomonadati</taxon>
        <taxon>Bacteroidota</taxon>
        <taxon>Cytophagia</taxon>
        <taxon>Cytophagales</taxon>
        <taxon>Hymenobacteraceae</taxon>
        <taxon>Pontibacter</taxon>
    </lineage>
</organism>
<dbReference type="Gene3D" id="3.40.140.10">
    <property type="entry name" value="Cytidine Deaminase, domain 2"/>
    <property type="match status" value="1"/>
</dbReference>
<evidence type="ECO:0000256" key="4">
    <source>
        <dbReference type="ARBA" id="ARBA00022833"/>
    </source>
</evidence>
<evidence type="ECO:0000313" key="8">
    <source>
        <dbReference type="Proteomes" id="UP000245466"/>
    </source>
</evidence>
<proteinExistence type="predicted"/>
<dbReference type="RefSeq" id="WP_116541348.1">
    <property type="nucleotide sequence ID" value="NZ_QEKI01000001.1"/>
</dbReference>
<gene>
    <name evidence="7" type="ORF">C8E01_10113</name>
</gene>
<dbReference type="AlphaFoldDB" id="A0A2U1B560"/>
<accession>A0A2U1B560</accession>
<comment type="caution">
    <text evidence="7">The sequence shown here is derived from an EMBL/GenBank/DDBJ whole genome shotgun (WGS) entry which is preliminary data.</text>
</comment>
<dbReference type="Proteomes" id="UP000245466">
    <property type="component" value="Unassembled WGS sequence"/>
</dbReference>
<keyword evidence="8" id="KW-1185">Reference proteome</keyword>
<evidence type="ECO:0000256" key="1">
    <source>
        <dbReference type="ARBA" id="ARBA00022670"/>
    </source>
</evidence>
<dbReference type="SUPFAM" id="SSF102712">
    <property type="entry name" value="JAB1/MPN domain"/>
    <property type="match status" value="1"/>
</dbReference>
<keyword evidence="5" id="KW-0482">Metalloprotease</keyword>
<dbReference type="GO" id="GO:0046872">
    <property type="term" value="F:metal ion binding"/>
    <property type="evidence" value="ECO:0007669"/>
    <property type="project" value="UniProtKB-KW"/>
</dbReference>
<protein>
    <submittedName>
        <fullName evidence="7">Integrative and conjugative element protein (TIGR02256 family)</fullName>
    </submittedName>
</protein>
<reference evidence="7 8" key="1">
    <citation type="submission" date="2018-04" db="EMBL/GenBank/DDBJ databases">
        <title>Genomic Encyclopedia of Type Strains, Phase IV (KMG-IV): sequencing the most valuable type-strain genomes for metagenomic binning, comparative biology and taxonomic classification.</title>
        <authorList>
            <person name="Goeker M."/>
        </authorList>
    </citation>
    <scope>NUCLEOTIDE SEQUENCE [LARGE SCALE GENOMIC DNA]</scope>
    <source>
        <strain evidence="7 8">DSM 100231</strain>
    </source>
</reference>
<feature type="domain" description="JAB" evidence="6">
    <location>
        <begin position="22"/>
        <end position="135"/>
    </location>
</feature>
<keyword evidence="1" id="KW-0645">Protease</keyword>
<keyword evidence="2" id="KW-0479">Metal-binding</keyword>
<keyword evidence="3" id="KW-0378">Hydrolase</keyword>